<dbReference type="EMBL" id="ABSU01000007">
    <property type="protein sequence ID" value="EFE34142.1"/>
    <property type="molecule type" value="Genomic_DNA"/>
</dbReference>
<accession>D4AS78</accession>
<evidence type="ECO:0000313" key="2">
    <source>
        <dbReference type="EMBL" id="EFE34142.1"/>
    </source>
</evidence>
<dbReference type="AlphaFoldDB" id="D4AS78"/>
<gene>
    <name evidence="2" type="ORF">ARB_07093</name>
</gene>
<keyword evidence="3" id="KW-1185">Reference proteome</keyword>
<evidence type="ECO:0000256" key="1">
    <source>
        <dbReference type="SAM" id="MobiDB-lite"/>
    </source>
</evidence>
<evidence type="ECO:0000313" key="3">
    <source>
        <dbReference type="Proteomes" id="UP000008866"/>
    </source>
</evidence>
<feature type="compositionally biased region" description="Basic and acidic residues" evidence="1">
    <location>
        <begin position="58"/>
        <end position="82"/>
    </location>
</feature>
<reference evidence="3" key="1">
    <citation type="journal article" date="2011" name="Genome Biol.">
        <title>Comparative and functional genomics provide insights into the pathogenicity of dermatophytic fungi.</title>
        <authorList>
            <person name="Burmester A."/>
            <person name="Shelest E."/>
            <person name="Gloeckner G."/>
            <person name="Heddergott C."/>
            <person name="Schindler S."/>
            <person name="Staib P."/>
            <person name="Heidel A."/>
            <person name="Felder M."/>
            <person name="Petzold A."/>
            <person name="Szafranski K."/>
            <person name="Feuermann M."/>
            <person name="Pedruzzi I."/>
            <person name="Priebe S."/>
            <person name="Groth M."/>
            <person name="Winkler R."/>
            <person name="Li W."/>
            <person name="Kniemeyer O."/>
            <person name="Schroeckh V."/>
            <person name="Hertweck C."/>
            <person name="Hube B."/>
            <person name="White T.C."/>
            <person name="Platzer M."/>
            <person name="Guthke R."/>
            <person name="Heitman J."/>
            <person name="Woestemeyer J."/>
            <person name="Zipfel P.F."/>
            <person name="Monod M."/>
            <person name="Brakhage A.A."/>
        </authorList>
    </citation>
    <scope>NUCLEOTIDE SEQUENCE [LARGE SCALE GENOMIC DNA]</scope>
    <source>
        <strain evidence="3">ATCC MYA-4681 / CBS 112371</strain>
    </source>
</reference>
<organism evidence="2 3">
    <name type="scientific">Arthroderma benhamiae (strain ATCC MYA-4681 / CBS 112371)</name>
    <name type="common">Trichophyton mentagrophytes</name>
    <dbReference type="NCBI Taxonomy" id="663331"/>
    <lineage>
        <taxon>Eukaryota</taxon>
        <taxon>Fungi</taxon>
        <taxon>Dikarya</taxon>
        <taxon>Ascomycota</taxon>
        <taxon>Pezizomycotina</taxon>
        <taxon>Eurotiomycetes</taxon>
        <taxon>Eurotiomycetidae</taxon>
        <taxon>Onygenales</taxon>
        <taxon>Arthrodermataceae</taxon>
        <taxon>Trichophyton</taxon>
    </lineage>
</organism>
<name>D4AS78_ARTBC</name>
<dbReference type="Proteomes" id="UP000008866">
    <property type="component" value="Unassembled WGS sequence"/>
</dbReference>
<protein>
    <submittedName>
        <fullName evidence="2">Uncharacterized protein</fullName>
    </submittedName>
</protein>
<feature type="region of interest" description="Disordered" evidence="1">
    <location>
        <begin position="50"/>
        <end position="87"/>
    </location>
</feature>
<proteinExistence type="predicted"/>
<dbReference type="KEGG" id="abe:ARB_07093"/>
<dbReference type="RefSeq" id="XP_003014531.1">
    <property type="nucleotide sequence ID" value="XM_003014485.1"/>
</dbReference>
<sequence>MVAILERIAVYSARRGRYTAVVSGPDGGLADIWLFFRPQTTRYEDQPLKLVNYQPGGEEGRRGGSKKEEEKREKKTPKRDGGLYKNDAQAKMIEGKGLLT</sequence>
<dbReference type="GeneID" id="9520583"/>
<comment type="caution">
    <text evidence="2">The sequence shown here is derived from an EMBL/GenBank/DDBJ whole genome shotgun (WGS) entry which is preliminary data.</text>
</comment>
<dbReference type="HOGENOM" id="CLU_2305384_0_0_1"/>